<dbReference type="InterPro" id="IPR041246">
    <property type="entry name" value="Bact_MG10"/>
</dbReference>
<dbReference type="InterPro" id="IPR001599">
    <property type="entry name" value="Macroglobln_a2"/>
</dbReference>
<dbReference type="InterPro" id="IPR051802">
    <property type="entry name" value="YfhM-like"/>
</dbReference>
<accession>A0A511MW67</accession>
<organism evidence="3 4">
    <name type="scientific">Deinococcus cellulosilyticus (strain DSM 18568 / NBRC 106333 / KACC 11606 / 5516J-15)</name>
    <dbReference type="NCBI Taxonomy" id="1223518"/>
    <lineage>
        <taxon>Bacteria</taxon>
        <taxon>Thermotogati</taxon>
        <taxon>Deinococcota</taxon>
        <taxon>Deinococci</taxon>
        <taxon>Deinococcales</taxon>
        <taxon>Deinococcaceae</taxon>
        <taxon>Deinococcus</taxon>
    </lineage>
</organism>
<comment type="caution">
    <text evidence="3">The sequence shown here is derived from an EMBL/GenBank/DDBJ whole genome shotgun (WGS) entry which is preliminary data.</text>
</comment>
<evidence type="ECO:0000313" key="4">
    <source>
        <dbReference type="Proteomes" id="UP000321306"/>
    </source>
</evidence>
<dbReference type="InterPro" id="IPR003646">
    <property type="entry name" value="SH3-like_bac-type"/>
</dbReference>
<gene>
    <name evidence="3" type="ORF">DC3_00520</name>
</gene>
<dbReference type="Gene3D" id="2.60.40.1930">
    <property type="match status" value="1"/>
</dbReference>
<dbReference type="InterPro" id="IPR011625">
    <property type="entry name" value="A2M_N_BRD"/>
</dbReference>
<dbReference type="EMBL" id="BJXB01000001">
    <property type="protein sequence ID" value="GEM44417.1"/>
    <property type="molecule type" value="Genomic_DNA"/>
</dbReference>
<dbReference type="Pfam" id="PF17973">
    <property type="entry name" value="bMG10"/>
    <property type="match status" value="1"/>
</dbReference>
<dbReference type="Pfam" id="PF01835">
    <property type="entry name" value="MG2"/>
    <property type="match status" value="1"/>
</dbReference>
<dbReference type="Proteomes" id="UP000321306">
    <property type="component" value="Unassembled WGS sequence"/>
</dbReference>
<dbReference type="InterPro" id="IPR013783">
    <property type="entry name" value="Ig-like_fold"/>
</dbReference>
<evidence type="ECO:0000259" key="2">
    <source>
        <dbReference type="PROSITE" id="PS51781"/>
    </source>
</evidence>
<name>A0A511MW67_DEIC1</name>
<dbReference type="SMART" id="SM01360">
    <property type="entry name" value="A2M"/>
    <property type="match status" value="1"/>
</dbReference>
<dbReference type="Pfam" id="PF07703">
    <property type="entry name" value="A2M_BRD"/>
    <property type="match status" value="1"/>
</dbReference>
<reference evidence="3 4" key="1">
    <citation type="submission" date="2019-07" db="EMBL/GenBank/DDBJ databases">
        <title>Whole genome shotgun sequence of Deinococcus cellulosilyticus NBRC 106333.</title>
        <authorList>
            <person name="Hosoyama A."/>
            <person name="Uohara A."/>
            <person name="Ohji S."/>
            <person name="Ichikawa N."/>
        </authorList>
    </citation>
    <scope>NUCLEOTIDE SEQUENCE [LARGE SCALE GENOMIC DNA]</scope>
    <source>
        <strain evidence="3 4">NBRC 106333</strain>
    </source>
</reference>
<dbReference type="PANTHER" id="PTHR40094">
    <property type="entry name" value="ALPHA-2-MACROGLOBULIN HOMOLOG"/>
    <property type="match status" value="1"/>
</dbReference>
<protein>
    <recommendedName>
        <fullName evidence="2">SH3b domain-containing protein</fullName>
    </recommendedName>
</protein>
<dbReference type="InterPro" id="IPR008930">
    <property type="entry name" value="Terpenoid_cyclase/PrenylTrfase"/>
</dbReference>
<sequence>MVLSAAAAQTAITKTSLNLREAPSASAPIRQVLEAGRTVYIWNEIFDANYNPDWSQVLIGNQVGWVKSDYLSYEKAVRVGSFDDAYFGQAARVKEAFKLKFNPDPEVALDTEWLVRVQKVNEDYFVRRNNADLLPYAGDPLSFRQKPTVETSGDTTHLVFSFPALTAGGYVVSLARASSPNAIVSSIPLYISNLSVVTKNTPDQVHFWAVDVKTGLPVQNADVQMFTLQGGQLVSLGAGKTGKQGTLSLKAPRDQKINYLVTDGTSQAYTPPENTTPVGEAYRTLVLTDRPLYQQTDTVQITGVARQHAGGGYKVYSGPATLRLIDPQGNTIFNKALKLDNLGAFREDLPMNFSSTGTYRAEVVISTAAPFKDQPTEDVSFAPFLVQPYVKPSFDLTLGLPEEVLAGEATLKLQSTLYSGGKTNAKVDVFSVQGYGDDFYWGYENSRGGLTEEDYQDNPAYELYGGTYDPTDTESRVAQTTLQNGEGSVKLQFKPRDSKPTPYHLTVRALDEFGRKVVAQKQVMVYPSNLVLTASVPNTIRAKAAVPISLHARKVGSSQAVGNQSLEIKVIRSTWEWDTQKQEWKEKVLQTYGTQVKTDASGKATLNFTPTGSGSIRMEVSARDEKNRAASMTQPVGWIPEETVVLPANDSFEISTPGQAFKVGDTVPVTLTSNLPKDTLVWLTAESSTLLQQQQVKITGKETKATLKITPDMQPGFWVNAVYHRAGKPVTVIYRSFVHVPAQGKNLQVKVTPEKNTLKPGESSRVRVETSLNGKPVSAWVTVGAVNEAVYALVEDAIPDPWRYFWGVPYGLDVNTTTSLPAGFPPENGGGGGDMAGAFPRSRFKDTAFFQSVTTDKKGVALVNFTLPEDVAQYRILARGVTPDTATGESRSAIKATLGFYVRLSAPTFLTHGDETTVYTTVHNQTKDNLQVAVSFKLPSGTVKKTVAVEANGMTVVPWIIKAPEAASLTLETSATSGTLSDAVSVMVPVRDAGTDFELTRTGEANGNALEKLNVPPTADQAQIGVFVAASPLLGAVSTLDDLIREDEKNPLDAVLAAYFVAQAKKALGLDPVRAQALLRQNLQHLMAQQGLDSGGFAWASGKASTFYTLEALTAIGQTLSDGLDYSQYNFRYALNYLKDSKTDSSTYEYQKMLHFMGQDNNLKTFSPRTPEQAAELAFILQDQNLYRTALKDQMKDSQGLSIDSKLEATSYALLAALQLKKDEAKDFARWLAAKLQGSTPRSTAQSALASFAVAAYLQGAGMVQLSEPVTVNVNGKTQTLSRIPALGTTLYFDGKPGQNTVQISSSQPYFYSLNARYLTASAAVETDAFSLERNYSTTTLKDNATTEVRLKIKLKKPVQHLKLTDPIPAGFETLDPSAYQDVQPSATTTLWASKEHLDGATVIYLDDLKAGEYTISYKLRSLAPGTYTSAAPSLIDPDTGLKASGKATVLTVKP</sequence>
<dbReference type="Pfam" id="PF08239">
    <property type="entry name" value="SH3_3"/>
    <property type="match status" value="1"/>
</dbReference>
<proteinExistence type="inferred from homology"/>
<keyword evidence="4" id="KW-1185">Reference proteome</keyword>
<dbReference type="SMART" id="SM01359">
    <property type="entry name" value="A2M_N_2"/>
    <property type="match status" value="1"/>
</dbReference>
<dbReference type="Gene3D" id="2.60.40.10">
    <property type="entry name" value="Immunoglobulins"/>
    <property type="match status" value="1"/>
</dbReference>
<dbReference type="SMART" id="SM00287">
    <property type="entry name" value="SH3b"/>
    <property type="match status" value="1"/>
</dbReference>
<dbReference type="PANTHER" id="PTHR40094:SF1">
    <property type="entry name" value="UBIQUITIN DOMAIN-CONTAINING PROTEIN"/>
    <property type="match status" value="1"/>
</dbReference>
<comment type="similarity">
    <text evidence="1">Belongs to the protease inhibitor I39 (alpha-2-macroglobulin) family. Bacterial alpha-2-macroglobulin subfamily.</text>
</comment>
<evidence type="ECO:0000313" key="3">
    <source>
        <dbReference type="EMBL" id="GEM44417.1"/>
    </source>
</evidence>
<dbReference type="Gene3D" id="2.30.30.40">
    <property type="entry name" value="SH3 Domains"/>
    <property type="match status" value="1"/>
</dbReference>
<evidence type="ECO:0000256" key="1">
    <source>
        <dbReference type="ARBA" id="ARBA00010556"/>
    </source>
</evidence>
<dbReference type="InterPro" id="IPR002890">
    <property type="entry name" value="MG2"/>
</dbReference>
<dbReference type="GO" id="GO:0004866">
    <property type="term" value="F:endopeptidase inhibitor activity"/>
    <property type="evidence" value="ECO:0007669"/>
    <property type="project" value="InterPro"/>
</dbReference>
<dbReference type="Pfam" id="PF00207">
    <property type="entry name" value="A2M"/>
    <property type="match status" value="1"/>
</dbReference>
<dbReference type="PROSITE" id="PS51781">
    <property type="entry name" value="SH3B"/>
    <property type="match status" value="1"/>
</dbReference>
<dbReference type="SUPFAM" id="SSF48239">
    <property type="entry name" value="Terpenoid cyclases/Protein prenyltransferases"/>
    <property type="match status" value="1"/>
</dbReference>
<feature type="domain" description="SH3b" evidence="2">
    <location>
        <begin position="6"/>
        <end position="75"/>
    </location>
</feature>